<reference evidence="1" key="2">
    <citation type="journal article" date="2015" name="Fish Shellfish Immunol.">
        <title>Early steps in the European eel (Anguilla anguilla)-Vibrio vulnificus interaction in the gills: Role of the RtxA13 toxin.</title>
        <authorList>
            <person name="Callol A."/>
            <person name="Pajuelo D."/>
            <person name="Ebbesson L."/>
            <person name="Teles M."/>
            <person name="MacKenzie S."/>
            <person name="Amaro C."/>
        </authorList>
    </citation>
    <scope>NUCLEOTIDE SEQUENCE</scope>
</reference>
<dbReference type="EMBL" id="GBXM01094616">
    <property type="protein sequence ID" value="JAH13961.1"/>
    <property type="molecule type" value="Transcribed_RNA"/>
</dbReference>
<organism evidence="1">
    <name type="scientific">Anguilla anguilla</name>
    <name type="common">European freshwater eel</name>
    <name type="synonym">Muraena anguilla</name>
    <dbReference type="NCBI Taxonomy" id="7936"/>
    <lineage>
        <taxon>Eukaryota</taxon>
        <taxon>Metazoa</taxon>
        <taxon>Chordata</taxon>
        <taxon>Craniata</taxon>
        <taxon>Vertebrata</taxon>
        <taxon>Euteleostomi</taxon>
        <taxon>Actinopterygii</taxon>
        <taxon>Neopterygii</taxon>
        <taxon>Teleostei</taxon>
        <taxon>Anguilliformes</taxon>
        <taxon>Anguillidae</taxon>
        <taxon>Anguilla</taxon>
    </lineage>
</organism>
<reference evidence="1" key="1">
    <citation type="submission" date="2014-11" db="EMBL/GenBank/DDBJ databases">
        <authorList>
            <person name="Amaro Gonzalez C."/>
        </authorList>
    </citation>
    <scope>NUCLEOTIDE SEQUENCE</scope>
</reference>
<sequence>MTSKFFISYLEPFRMRC</sequence>
<name>A0A0E9QAR5_ANGAN</name>
<accession>A0A0E9QAR5</accession>
<proteinExistence type="predicted"/>
<protein>
    <submittedName>
        <fullName evidence="1">Uncharacterized protein</fullName>
    </submittedName>
</protein>
<evidence type="ECO:0000313" key="1">
    <source>
        <dbReference type="EMBL" id="JAH13961.1"/>
    </source>
</evidence>
<dbReference type="AlphaFoldDB" id="A0A0E9QAR5"/>